<evidence type="ECO:0000256" key="1">
    <source>
        <dbReference type="SAM" id="MobiDB-lite"/>
    </source>
</evidence>
<evidence type="ECO:0008006" key="5">
    <source>
        <dbReference type="Google" id="ProtNLM"/>
    </source>
</evidence>
<proteinExistence type="predicted"/>
<feature type="region of interest" description="Disordered" evidence="1">
    <location>
        <begin position="227"/>
        <end position="264"/>
    </location>
</feature>
<dbReference type="AlphaFoldDB" id="A0AAD9NA19"/>
<dbReference type="EMBL" id="JAODUP010000095">
    <property type="protein sequence ID" value="KAK2162622.1"/>
    <property type="molecule type" value="Genomic_DNA"/>
</dbReference>
<organism evidence="3 4">
    <name type="scientific">Paralvinella palmiformis</name>
    <dbReference type="NCBI Taxonomy" id="53620"/>
    <lineage>
        <taxon>Eukaryota</taxon>
        <taxon>Metazoa</taxon>
        <taxon>Spiralia</taxon>
        <taxon>Lophotrochozoa</taxon>
        <taxon>Annelida</taxon>
        <taxon>Polychaeta</taxon>
        <taxon>Sedentaria</taxon>
        <taxon>Canalipalpata</taxon>
        <taxon>Terebellida</taxon>
        <taxon>Terebelliformia</taxon>
        <taxon>Alvinellidae</taxon>
        <taxon>Paralvinella</taxon>
    </lineage>
</organism>
<sequence>MLSMECSRIFSVVFTGLVLATAGFCLTLAGWFAPPINDSVRGVRLAGPILLVVGLLVLALSCLICAIKQERCCYDCVQLYRDRRKRAQQHHLEKAAARLRVTPNVTLLDQSCATSCDDVHADSSLPVSRDHFAQADAHSSAAHHCPVFANRNAKFDKSPVVNRTQSRASHVTNDPEATSDPDEPTLAMVQHRTMYEGVGVRIKQYRTLSPGTDDHSEIIHLLEEVTSSPMTPPRGSPCVPTSTRQNTVTRSQARDSHSASRTDLIDQSPKLCSHVTSDDPVAGVSRIWDQGPVWTPRVIHRSKQELNTSPDSRYIQHSNV</sequence>
<gene>
    <name evidence="3" type="ORF">LSH36_95g06022</name>
</gene>
<feature type="compositionally biased region" description="Basic and acidic residues" evidence="1">
    <location>
        <begin position="252"/>
        <end position="264"/>
    </location>
</feature>
<name>A0AAD9NA19_9ANNE</name>
<keyword evidence="2" id="KW-0472">Membrane</keyword>
<feature type="transmembrane region" description="Helical" evidence="2">
    <location>
        <begin position="45"/>
        <end position="67"/>
    </location>
</feature>
<feature type="region of interest" description="Disordered" evidence="1">
    <location>
        <begin position="159"/>
        <end position="183"/>
    </location>
</feature>
<accession>A0AAD9NA19</accession>
<evidence type="ECO:0000256" key="2">
    <source>
        <dbReference type="SAM" id="Phobius"/>
    </source>
</evidence>
<keyword evidence="2" id="KW-0812">Transmembrane</keyword>
<evidence type="ECO:0000313" key="3">
    <source>
        <dbReference type="EMBL" id="KAK2162622.1"/>
    </source>
</evidence>
<keyword evidence="4" id="KW-1185">Reference proteome</keyword>
<keyword evidence="2" id="KW-1133">Transmembrane helix</keyword>
<feature type="compositionally biased region" description="Polar residues" evidence="1">
    <location>
        <begin position="161"/>
        <end position="176"/>
    </location>
</feature>
<dbReference type="Proteomes" id="UP001208570">
    <property type="component" value="Unassembled WGS sequence"/>
</dbReference>
<feature type="compositionally biased region" description="Polar residues" evidence="1">
    <location>
        <begin position="239"/>
        <end position="251"/>
    </location>
</feature>
<comment type="caution">
    <text evidence="3">The sequence shown here is derived from an EMBL/GenBank/DDBJ whole genome shotgun (WGS) entry which is preliminary data.</text>
</comment>
<protein>
    <recommendedName>
        <fullName evidence="5">Transmembrane protein</fullName>
    </recommendedName>
</protein>
<evidence type="ECO:0000313" key="4">
    <source>
        <dbReference type="Proteomes" id="UP001208570"/>
    </source>
</evidence>
<feature type="transmembrane region" description="Helical" evidence="2">
    <location>
        <begin position="12"/>
        <end position="33"/>
    </location>
</feature>
<reference evidence="3" key="1">
    <citation type="journal article" date="2023" name="Mol. Biol. Evol.">
        <title>Third-Generation Sequencing Reveals the Adaptive Role of the Epigenome in Three Deep-Sea Polychaetes.</title>
        <authorList>
            <person name="Perez M."/>
            <person name="Aroh O."/>
            <person name="Sun Y."/>
            <person name="Lan Y."/>
            <person name="Juniper S.K."/>
            <person name="Young C.R."/>
            <person name="Angers B."/>
            <person name="Qian P.Y."/>
        </authorList>
    </citation>
    <scope>NUCLEOTIDE SEQUENCE</scope>
    <source>
        <strain evidence="3">P08H-3</strain>
    </source>
</reference>